<organism evidence="3 4">
    <name type="scientific">Phreatobacter cathodiphilus</name>
    <dbReference type="NCBI Taxonomy" id="1868589"/>
    <lineage>
        <taxon>Bacteria</taxon>
        <taxon>Pseudomonadati</taxon>
        <taxon>Pseudomonadota</taxon>
        <taxon>Alphaproteobacteria</taxon>
        <taxon>Hyphomicrobiales</taxon>
        <taxon>Phreatobacteraceae</taxon>
        <taxon>Phreatobacter</taxon>
    </lineage>
</organism>
<accession>A0A2S0NF21</accession>
<dbReference type="PANTHER" id="PTHR35335">
    <property type="entry name" value="UPF0716 PROTEIN FXSA"/>
    <property type="match status" value="1"/>
</dbReference>
<keyword evidence="2" id="KW-0812">Transmembrane</keyword>
<sequence>MIHLRWLVLGLIALPFLEFATFFFVAGKIGFVGALLAVFLTSFLGIVLLKGGAKLLFAQVMRSGGVVLLSGEAARSGMLTAFAGLLLAIPGFVTDILAVILLVPALRGFLMGRGVVTTGQRPPPPGVVDLEPADWREERRPPAADPRLGPPGKG</sequence>
<reference evidence="3 4" key="1">
    <citation type="submission" date="2018-03" db="EMBL/GenBank/DDBJ databases">
        <title>Genome sequencing of Phreatobacter sp.</title>
        <authorList>
            <person name="Kim S.-J."/>
            <person name="Heo J."/>
            <person name="Kwon S.-W."/>
        </authorList>
    </citation>
    <scope>NUCLEOTIDE SEQUENCE [LARGE SCALE GENOMIC DNA]</scope>
    <source>
        <strain evidence="3 4">S-12</strain>
    </source>
</reference>
<dbReference type="EMBL" id="CP027668">
    <property type="protein sequence ID" value="AVO46503.1"/>
    <property type="molecule type" value="Genomic_DNA"/>
</dbReference>
<dbReference type="GO" id="GO:0016020">
    <property type="term" value="C:membrane"/>
    <property type="evidence" value="ECO:0007669"/>
    <property type="project" value="InterPro"/>
</dbReference>
<dbReference type="AlphaFoldDB" id="A0A2S0NF21"/>
<feature type="region of interest" description="Disordered" evidence="1">
    <location>
        <begin position="121"/>
        <end position="154"/>
    </location>
</feature>
<evidence type="ECO:0000313" key="3">
    <source>
        <dbReference type="EMBL" id="AVO46503.1"/>
    </source>
</evidence>
<keyword evidence="2" id="KW-0472">Membrane</keyword>
<dbReference type="KEGG" id="phr:C6569_16365"/>
<dbReference type="OrthoDB" id="9792788at2"/>
<keyword evidence="4" id="KW-1185">Reference proteome</keyword>
<keyword evidence="2" id="KW-1133">Transmembrane helix</keyword>
<dbReference type="Pfam" id="PF04186">
    <property type="entry name" value="FxsA"/>
    <property type="match status" value="1"/>
</dbReference>
<evidence type="ECO:0008006" key="5">
    <source>
        <dbReference type="Google" id="ProtNLM"/>
    </source>
</evidence>
<name>A0A2S0NF21_9HYPH</name>
<feature type="transmembrane region" description="Helical" evidence="2">
    <location>
        <begin position="32"/>
        <end position="57"/>
    </location>
</feature>
<feature type="transmembrane region" description="Helical" evidence="2">
    <location>
        <begin position="6"/>
        <end position="25"/>
    </location>
</feature>
<dbReference type="NCBIfam" id="NF008528">
    <property type="entry name" value="PRK11463.1-2"/>
    <property type="match status" value="1"/>
</dbReference>
<evidence type="ECO:0000313" key="4">
    <source>
        <dbReference type="Proteomes" id="UP000237889"/>
    </source>
</evidence>
<dbReference type="PANTHER" id="PTHR35335:SF1">
    <property type="entry name" value="UPF0716 PROTEIN FXSA"/>
    <property type="match status" value="1"/>
</dbReference>
<protein>
    <recommendedName>
        <fullName evidence="5">Exlusion protein FxsA</fullName>
    </recommendedName>
</protein>
<dbReference type="Proteomes" id="UP000237889">
    <property type="component" value="Chromosome"/>
</dbReference>
<feature type="transmembrane region" description="Helical" evidence="2">
    <location>
        <begin position="77"/>
        <end position="103"/>
    </location>
</feature>
<evidence type="ECO:0000256" key="2">
    <source>
        <dbReference type="SAM" id="Phobius"/>
    </source>
</evidence>
<gene>
    <name evidence="3" type="ORF">C6569_16365</name>
</gene>
<evidence type="ECO:0000256" key="1">
    <source>
        <dbReference type="SAM" id="MobiDB-lite"/>
    </source>
</evidence>
<dbReference type="InterPro" id="IPR007313">
    <property type="entry name" value="FxsA"/>
</dbReference>
<feature type="compositionally biased region" description="Basic and acidic residues" evidence="1">
    <location>
        <begin position="133"/>
        <end position="142"/>
    </location>
</feature>
<dbReference type="RefSeq" id="WP_106749843.1">
    <property type="nucleotide sequence ID" value="NZ_CP027668.1"/>
</dbReference>
<proteinExistence type="predicted"/>